<keyword evidence="6" id="KW-1185">Reference proteome</keyword>
<comment type="caution">
    <text evidence="5">The sequence shown here is derived from an EMBL/GenBank/DDBJ whole genome shotgun (WGS) entry which is preliminary data.</text>
</comment>
<dbReference type="Gene3D" id="2.130.10.10">
    <property type="entry name" value="YVTN repeat-like/Quinoprotein amine dehydrogenase"/>
    <property type="match status" value="2"/>
</dbReference>
<dbReference type="Proteomes" id="UP001195914">
    <property type="component" value="Unassembled WGS sequence"/>
</dbReference>
<evidence type="ECO:0000256" key="1">
    <source>
        <dbReference type="ARBA" id="ARBA00022490"/>
    </source>
</evidence>
<name>A0AAD9GHN6_BABDI</name>
<organism evidence="5 6">
    <name type="scientific">Babesia divergens</name>
    <dbReference type="NCBI Taxonomy" id="32595"/>
    <lineage>
        <taxon>Eukaryota</taxon>
        <taxon>Sar</taxon>
        <taxon>Alveolata</taxon>
        <taxon>Apicomplexa</taxon>
        <taxon>Aconoidasida</taxon>
        <taxon>Piroplasmida</taxon>
        <taxon>Babesiidae</taxon>
        <taxon>Babesia</taxon>
    </lineage>
</organism>
<keyword evidence="3" id="KW-0677">Repeat</keyword>
<feature type="repeat" description="WD" evidence="4">
    <location>
        <begin position="141"/>
        <end position="173"/>
    </location>
</feature>
<keyword evidence="2 4" id="KW-0853">WD repeat</keyword>
<dbReference type="GO" id="GO:0043161">
    <property type="term" value="P:proteasome-mediated ubiquitin-dependent protein catabolic process"/>
    <property type="evidence" value="ECO:0007669"/>
    <property type="project" value="TreeGrafter"/>
</dbReference>
<evidence type="ECO:0000313" key="6">
    <source>
        <dbReference type="Proteomes" id="UP001195914"/>
    </source>
</evidence>
<accession>A0AAD9GHN6</accession>
<dbReference type="GO" id="GO:0010992">
    <property type="term" value="P:ubiquitin recycling"/>
    <property type="evidence" value="ECO:0007669"/>
    <property type="project" value="TreeGrafter"/>
</dbReference>
<dbReference type="SUPFAM" id="SSF50978">
    <property type="entry name" value="WD40 repeat-like"/>
    <property type="match status" value="1"/>
</dbReference>
<dbReference type="PRINTS" id="PR00320">
    <property type="entry name" value="GPROTEINBRPT"/>
</dbReference>
<sequence length="429" mass="46884">MATSPDSVTPASAAYQLVRNLESAASGTRSACIINDAFPSTASDIALDCELLVLGSTDGVVTIWRLREDGSVDMVNGFVAHEGTIMDIVGSMHLVPDVDSDAFPCPGMECTALEASMTFYTCGRDHNIHRFSVSGDKIMTFKGHEDVVCSIHEFNSGNNLVSGSWDGSAIIWNCLTGAIQHRLRDSCYKYSVYCNSLPDGTVVTGMTNGDVCFWREGHLDKAVRGHDGVVRAVSVKDGTILSCANDCSVHIYSDALDLILPLPHAHENFIYDIRHSKNYSVFFTSSEDKSVKVWDLMTGQILQSLALETSVWKVIETRHHGIVVIPLNGNVTIWQLIPGTTPVTITSRSEDFGKPCDVETNKRSRAEGSFEMTRFQKANGAKAVERLMAFNESKSSDVVISEKDIALITSIFSAGKISYGLVYKKIMIQ</sequence>
<dbReference type="GO" id="GO:0043130">
    <property type="term" value="F:ubiquitin binding"/>
    <property type="evidence" value="ECO:0007669"/>
    <property type="project" value="TreeGrafter"/>
</dbReference>
<dbReference type="PANTHER" id="PTHR19849">
    <property type="entry name" value="PHOSPHOLIPASE A-2-ACTIVATING PROTEIN"/>
    <property type="match status" value="1"/>
</dbReference>
<dbReference type="InterPro" id="IPR001680">
    <property type="entry name" value="WD40_rpt"/>
</dbReference>
<evidence type="ECO:0000313" key="5">
    <source>
        <dbReference type="EMBL" id="KAK1938629.1"/>
    </source>
</evidence>
<dbReference type="GO" id="GO:0005737">
    <property type="term" value="C:cytoplasm"/>
    <property type="evidence" value="ECO:0007669"/>
    <property type="project" value="TreeGrafter"/>
</dbReference>
<dbReference type="InterPro" id="IPR020472">
    <property type="entry name" value="WD40_PAC1"/>
</dbReference>
<dbReference type="SMART" id="SM00320">
    <property type="entry name" value="WD40"/>
    <property type="match status" value="5"/>
</dbReference>
<reference evidence="5" key="1">
    <citation type="journal article" date="2014" name="Nucleic Acids Res.">
        <title>The evolutionary dynamics of variant antigen genes in Babesia reveal a history of genomic innovation underlying host-parasite interaction.</title>
        <authorList>
            <person name="Jackson A.P."/>
            <person name="Otto T.D."/>
            <person name="Darby A."/>
            <person name="Ramaprasad A."/>
            <person name="Xia D."/>
            <person name="Echaide I.E."/>
            <person name="Farber M."/>
            <person name="Gahlot S."/>
            <person name="Gamble J."/>
            <person name="Gupta D."/>
            <person name="Gupta Y."/>
            <person name="Jackson L."/>
            <person name="Malandrin L."/>
            <person name="Malas T.B."/>
            <person name="Moussa E."/>
            <person name="Nair M."/>
            <person name="Reid A.J."/>
            <person name="Sanders M."/>
            <person name="Sharma J."/>
            <person name="Tracey A."/>
            <person name="Quail M.A."/>
            <person name="Weir W."/>
            <person name="Wastling J.M."/>
            <person name="Hall N."/>
            <person name="Willadsen P."/>
            <person name="Lingelbach K."/>
            <person name="Shiels B."/>
            <person name="Tait A."/>
            <person name="Berriman M."/>
            <person name="Allred D.R."/>
            <person name="Pain A."/>
        </authorList>
    </citation>
    <scope>NUCLEOTIDE SEQUENCE</scope>
    <source>
        <strain evidence="5">1802A</strain>
    </source>
</reference>
<proteinExistence type="predicted"/>
<reference evidence="5" key="2">
    <citation type="submission" date="2021-05" db="EMBL/GenBank/DDBJ databases">
        <authorList>
            <person name="Pain A."/>
        </authorList>
    </citation>
    <scope>NUCLEOTIDE SEQUENCE</scope>
    <source>
        <strain evidence="5">1802A</strain>
    </source>
</reference>
<keyword evidence="1" id="KW-0963">Cytoplasm</keyword>
<dbReference type="PROSITE" id="PS50294">
    <property type="entry name" value="WD_REPEATS_REGION"/>
    <property type="match status" value="2"/>
</dbReference>
<dbReference type="InterPro" id="IPR036322">
    <property type="entry name" value="WD40_repeat_dom_sf"/>
</dbReference>
<dbReference type="PANTHER" id="PTHR19849:SF0">
    <property type="entry name" value="PHOSPHOLIPASE A-2-ACTIVATING PROTEIN"/>
    <property type="match status" value="1"/>
</dbReference>
<feature type="repeat" description="WD" evidence="4">
    <location>
        <begin position="263"/>
        <end position="304"/>
    </location>
</feature>
<dbReference type="EMBL" id="JAHBMH010000024">
    <property type="protein sequence ID" value="KAK1938629.1"/>
    <property type="molecule type" value="Genomic_DNA"/>
</dbReference>
<dbReference type="Pfam" id="PF00400">
    <property type="entry name" value="WD40"/>
    <property type="match status" value="3"/>
</dbReference>
<protein>
    <submittedName>
        <fullName evidence="5">WD domain, G-beta repeat containing protein</fullName>
    </submittedName>
</protein>
<evidence type="ECO:0000256" key="3">
    <source>
        <dbReference type="ARBA" id="ARBA00022737"/>
    </source>
</evidence>
<dbReference type="InterPro" id="IPR015943">
    <property type="entry name" value="WD40/YVTN_repeat-like_dom_sf"/>
</dbReference>
<evidence type="ECO:0000256" key="4">
    <source>
        <dbReference type="PROSITE-ProRule" id="PRU00221"/>
    </source>
</evidence>
<dbReference type="AlphaFoldDB" id="A0AAD9GHN6"/>
<evidence type="ECO:0000256" key="2">
    <source>
        <dbReference type="ARBA" id="ARBA00022574"/>
    </source>
</evidence>
<gene>
    <name evidence="5" type="ORF">X943_002949</name>
</gene>
<dbReference type="GO" id="GO:0005634">
    <property type="term" value="C:nucleus"/>
    <property type="evidence" value="ECO:0007669"/>
    <property type="project" value="TreeGrafter"/>
</dbReference>
<dbReference type="PROSITE" id="PS50082">
    <property type="entry name" value="WD_REPEATS_2"/>
    <property type="match status" value="2"/>
</dbReference>